<dbReference type="Gene3D" id="2.40.160.200">
    <property type="entry name" value="LURP1-related"/>
    <property type="match status" value="1"/>
</dbReference>
<organism evidence="3 4">
    <name type="scientific">Penicillium patulum</name>
    <name type="common">Penicillium griseofulvum</name>
    <dbReference type="NCBI Taxonomy" id="5078"/>
    <lineage>
        <taxon>Eukaryota</taxon>
        <taxon>Fungi</taxon>
        <taxon>Dikarya</taxon>
        <taxon>Ascomycota</taxon>
        <taxon>Pezizomycotina</taxon>
        <taxon>Eurotiomycetes</taxon>
        <taxon>Eurotiomycetidae</taxon>
        <taxon>Eurotiales</taxon>
        <taxon>Aspergillaceae</taxon>
        <taxon>Penicillium</taxon>
    </lineage>
</organism>
<dbReference type="AlphaFoldDB" id="A0A135LH27"/>
<keyword evidence="2" id="KW-0472">Membrane</keyword>
<reference evidence="3 4" key="1">
    <citation type="journal article" date="2016" name="BMC Genomics">
        <title>Genome sequencing and secondary metabolism of the postharvest pathogen Penicillium griseofulvum.</title>
        <authorList>
            <person name="Banani H."/>
            <person name="Marcet-Houben M."/>
            <person name="Ballester A.R."/>
            <person name="Abbruscato P."/>
            <person name="Gonzalez-Candelas L."/>
            <person name="Gabaldon T."/>
            <person name="Spadaro D."/>
        </authorList>
    </citation>
    <scope>NUCLEOTIDE SEQUENCE [LARGE SCALE GENOMIC DNA]</scope>
    <source>
        <strain evidence="3 4">PG3</strain>
    </source>
</reference>
<dbReference type="RefSeq" id="XP_040646823.1">
    <property type="nucleotide sequence ID" value="XM_040789870.1"/>
</dbReference>
<protein>
    <recommendedName>
        <fullName evidence="5">Tubby C-terminal-like domain-containing protein</fullName>
    </recommendedName>
</protein>
<comment type="caution">
    <text evidence="3">The sequence shown here is derived from an EMBL/GenBank/DDBJ whole genome shotgun (WGS) entry which is preliminary data.</text>
</comment>
<proteinExistence type="inferred from homology"/>
<dbReference type="InterPro" id="IPR007612">
    <property type="entry name" value="LOR"/>
</dbReference>
<evidence type="ECO:0000256" key="1">
    <source>
        <dbReference type="ARBA" id="ARBA00005437"/>
    </source>
</evidence>
<dbReference type="InterPro" id="IPR038595">
    <property type="entry name" value="LOR_sf"/>
</dbReference>
<keyword evidence="2" id="KW-0812">Transmembrane</keyword>
<name>A0A135LH27_PENPA</name>
<sequence length="226" mass="25571">MDRSIAPKSSAPRYALKAPERQVAFRREHIATERTNLLIKPHRNDQSDRAYKISDEEGSTVFTATGRKYNDRSCRELRDSSGLPLFDIHTKPLLSPLSWVVTLPGGKISEGTVAKATPSFPWYSDNLVFSFRNRASEDRKSVENKQLTLTVKKHSKALAFFDIVDRDRRIAELRESIVHNERLALRRTNRGRGHRPALDLIVSPGVDISLVTVIAVIVSDWFFGSS</sequence>
<evidence type="ECO:0000256" key="2">
    <source>
        <dbReference type="SAM" id="Phobius"/>
    </source>
</evidence>
<dbReference type="GeneID" id="63705170"/>
<evidence type="ECO:0000313" key="3">
    <source>
        <dbReference type="EMBL" id="KXG48287.1"/>
    </source>
</evidence>
<keyword evidence="2" id="KW-1133">Transmembrane helix</keyword>
<gene>
    <name evidence="3" type="ORF">PGRI_021570</name>
</gene>
<dbReference type="SUPFAM" id="SSF54518">
    <property type="entry name" value="Tubby C-terminal domain-like"/>
    <property type="match status" value="1"/>
</dbReference>
<keyword evidence="4" id="KW-1185">Reference proteome</keyword>
<dbReference type="InterPro" id="IPR025659">
    <property type="entry name" value="Tubby-like_C"/>
</dbReference>
<evidence type="ECO:0008006" key="5">
    <source>
        <dbReference type="Google" id="ProtNLM"/>
    </source>
</evidence>
<dbReference type="EMBL" id="LHQR01000065">
    <property type="protein sequence ID" value="KXG48287.1"/>
    <property type="molecule type" value="Genomic_DNA"/>
</dbReference>
<dbReference type="Pfam" id="PF04525">
    <property type="entry name" value="LOR"/>
    <property type="match status" value="1"/>
</dbReference>
<dbReference type="OMA" id="PLFDIHT"/>
<accession>A0A135LH27</accession>
<comment type="similarity">
    <text evidence="1">Belongs to the LOR family.</text>
</comment>
<dbReference type="Proteomes" id="UP000070168">
    <property type="component" value="Unassembled WGS sequence"/>
</dbReference>
<feature type="transmembrane region" description="Helical" evidence="2">
    <location>
        <begin position="197"/>
        <end position="223"/>
    </location>
</feature>
<dbReference type="OrthoDB" id="97518at2759"/>
<evidence type="ECO:0000313" key="4">
    <source>
        <dbReference type="Proteomes" id="UP000070168"/>
    </source>
</evidence>